<feature type="domain" description="DUF4340" evidence="1">
    <location>
        <begin position="67"/>
        <end position="147"/>
    </location>
</feature>
<dbReference type="RefSeq" id="WP_067650268.1">
    <property type="nucleotide sequence ID" value="NZ_CP015249.1"/>
</dbReference>
<dbReference type="Pfam" id="PF14238">
    <property type="entry name" value="DUF4340"/>
    <property type="match status" value="1"/>
</dbReference>
<name>A0A160DXX9_9GAMM</name>
<evidence type="ECO:0000313" key="2">
    <source>
        <dbReference type="EMBL" id="ANB19424.1"/>
    </source>
</evidence>
<evidence type="ECO:0000259" key="1">
    <source>
        <dbReference type="Pfam" id="PF14238"/>
    </source>
</evidence>
<sequence length="267" mass="28582">MRRRTRHLVLAVAAAAALAGAVGLQLRHERTALPGPLTALDAAGITEVTVRCRGCDTRRFERVDGRWWMREPYDLPADPAAVDGLLAIAATPVRTWYHEGDLDLSRLGLDPPLIELQLDAHAIRVGTTDAIDSDRYIAVGNTVARARDRFSPRLLAVAETELERHLVPQDGNPLTVSLSVAGTVHAGDAGAWAQAQALHIEKAAEGFQPPASAIEATLVLAGGTPLSYRLLRQGNAYLALRDAPALIYVLDQATLVALLPEGVALPQ</sequence>
<dbReference type="KEGG" id="dko:I596_3435"/>
<protein>
    <recommendedName>
        <fullName evidence="1">DUF4340 domain-containing protein</fullName>
    </recommendedName>
</protein>
<gene>
    <name evidence="2" type="ORF">I596_3435</name>
</gene>
<dbReference type="EMBL" id="CP015249">
    <property type="protein sequence ID" value="ANB19424.1"/>
    <property type="molecule type" value="Genomic_DNA"/>
</dbReference>
<evidence type="ECO:0000313" key="3">
    <source>
        <dbReference type="Proteomes" id="UP000076830"/>
    </source>
</evidence>
<reference evidence="2 3" key="1">
    <citation type="submission" date="2016-04" db="EMBL/GenBank/DDBJ databases">
        <title>Complete genome sequence of Dokdonella koreensis DS-123T.</title>
        <authorList>
            <person name="Kim J.F."/>
            <person name="Lee H."/>
            <person name="Kwak M.-J."/>
        </authorList>
    </citation>
    <scope>NUCLEOTIDE SEQUENCE [LARGE SCALE GENOMIC DNA]</scope>
    <source>
        <strain evidence="2 3">DS-123</strain>
    </source>
</reference>
<dbReference type="InterPro" id="IPR025641">
    <property type="entry name" value="DUF4340"/>
</dbReference>
<dbReference type="AlphaFoldDB" id="A0A160DXX9"/>
<dbReference type="STRING" id="1300342.I596_3435"/>
<accession>A0A160DXX9</accession>
<keyword evidence="3" id="KW-1185">Reference proteome</keyword>
<proteinExistence type="predicted"/>
<dbReference type="Proteomes" id="UP000076830">
    <property type="component" value="Chromosome"/>
</dbReference>
<organism evidence="2 3">
    <name type="scientific">Dokdonella koreensis DS-123</name>
    <dbReference type="NCBI Taxonomy" id="1300342"/>
    <lineage>
        <taxon>Bacteria</taxon>
        <taxon>Pseudomonadati</taxon>
        <taxon>Pseudomonadota</taxon>
        <taxon>Gammaproteobacteria</taxon>
        <taxon>Lysobacterales</taxon>
        <taxon>Rhodanobacteraceae</taxon>
        <taxon>Dokdonella</taxon>
    </lineage>
</organism>
<dbReference type="OrthoDB" id="5956924at2"/>